<evidence type="ECO:0000313" key="2">
    <source>
        <dbReference type="Proteomes" id="UP000053105"/>
    </source>
</evidence>
<proteinExistence type="predicted"/>
<organism evidence="1 2">
    <name type="scientific">Melipona quadrifasciata</name>
    <dbReference type="NCBI Taxonomy" id="166423"/>
    <lineage>
        <taxon>Eukaryota</taxon>
        <taxon>Metazoa</taxon>
        <taxon>Ecdysozoa</taxon>
        <taxon>Arthropoda</taxon>
        <taxon>Hexapoda</taxon>
        <taxon>Insecta</taxon>
        <taxon>Pterygota</taxon>
        <taxon>Neoptera</taxon>
        <taxon>Endopterygota</taxon>
        <taxon>Hymenoptera</taxon>
        <taxon>Apocrita</taxon>
        <taxon>Aculeata</taxon>
        <taxon>Apoidea</taxon>
        <taxon>Anthophila</taxon>
        <taxon>Apidae</taxon>
        <taxon>Melipona</taxon>
    </lineage>
</organism>
<dbReference type="Proteomes" id="UP000053105">
    <property type="component" value="Unassembled WGS sequence"/>
</dbReference>
<keyword evidence="2" id="KW-1185">Reference proteome</keyword>
<reference evidence="1 2" key="1">
    <citation type="submission" date="2015-07" db="EMBL/GenBank/DDBJ databases">
        <title>The genome of Melipona quadrifasciata.</title>
        <authorList>
            <person name="Pan H."/>
            <person name="Kapheim K."/>
        </authorList>
    </citation>
    <scope>NUCLEOTIDE SEQUENCE [LARGE SCALE GENOMIC DNA]</scope>
    <source>
        <strain evidence="1">0111107301</strain>
        <tissue evidence="1">Whole body</tissue>
    </source>
</reference>
<gene>
    <name evidence="1" type="ORF">WN51_02408</name>
</gene>
<dbReference type="EMBL" id="KQ435834">
    <property type="protein sequence ID" value="KOX71537.1"/>
    <property type="molecule type" value="Genomic_DNA"/>
</dbReference>
<evidence type="ECO:0000313" key="1">
    <source>
        <dbReference type="EMBL" id="KOX71537.1"/>
    </source>
</evidence>
<protein>
    <submittedName>
        <fullName evidence="1">Uncharacterized protein</fullName>
    </submittedName>
</protein>
<accession>A0A0M8ZV16</accession>
<sequence length="56" mass="6089">MAALSSNKQEGFLTSEGQTRDGQLLAIENYEIVGLKGVEKMGTGTWNTQLLFILAD</sequence>
<dbReference type="AlphaFoldDB" id="A0A0M8ZV16"/>
<name>A0A0M8ZV16_9HYME</name>